<feature type="domain" description="PurM-like C-terminal" evidence="18">
    <location>
        <begin position="903"/>
        <end position="1016"/>
    </location>
</feature>
<dbReference type="InterPro" id="IPR036604">
    <property type="entry name" value="PurS-like_sf"/>
</dbReference>
<keyword evidence="8" id="KW-0547">Nucleotide-binding</keyword>
<evidence type="ECO:0000256" key="14">
    <source>
        <dbReference type="ARBA" id="ARBA00032632"/>
    </source>
</evidence>
<comment type="catalytic activity">
    <reaction evidence="15">
        <text>N(2)-formyl-N(1)-(5-phospho-beta-D-ribosyl)glycinamide + L-glutamine + ATP + H2O = 2-formamido-N(1)-(5-O-phospho-beta-D-ribosyl)acetamidine + L-glutamate + ADP + phosphate + H(+)</text>
        <dbReference type="Rhea" id="RHEA:17129"/>
        <dbReference type="ChEBI" id="CHEBI:15377"/>
        <dbReference type="ChEBI" id="CHEBI:15378"/>
        <dbReference type="ChEBI" id="CHEBI:29985"/>
        <dbReference type="ChEBI" id="CHEBI:30616"/>
        <dbReference type="ChEBI" id="CHEBI:43474"/>
        <dbReference type="ChEBI" id="CHEBI:58359"/>
        <dbReference type="ChEBI" id="CHEBI:147286"/>
        <dbReference type="ChEBI" id="CHEBI:147287"/>
        <dbReference type="ChEBI" id="CHEBI:456216"/>
        <dbReference type="EC" id="6.3.5.3"/>
    </reaction>
</comment>
<dbReference type="Pfam" id="PF02769">
    <property type="entry name" value="AIRS_C"/>
    <property type="match status" value="2"/>
</dbReference>
<evidence type="ECO:0000256" key="9">
    <source>
        <dbReference type="ARBA" id="ARBA00022755"/>
    </source>
</evidence>
<evidence type="ECO:0000256" key="10">
    <source>
        <dbReference type="ARBA" id="ARBA00022840"/>
    </source>
</evidence>
<dbReference type="SMART" id="SM01211">
    <property type="entry name" value="GATase_5"/>
    <property type="match status" value="1"/>
</dbReference>
<dbReference type="EMBL" id="CP063137">
    <property type="protein sequence ID" value="QOU22128.1"/>
    <property type="molecule type" value="Genomic_DNA"/>
</dbReference>
<dbReference type="FunFam" id="1.10.8.750:FF:000002">
    <property type="entry name" value="Phosphoribosylformylglycinamidine synthase"/>
    <property type="match status" value="1"/>
</dbReference>
<evidence type="ECO:0000256" key="3">
    <source>
        <dbReference type="ARBA" id="ARBA00008608"/>
    </source>
</evidence>
<evidence type="ECO:0000256" key="1">
    <source>
        <dbReference type="ARBA" id="ARBA00004496"/>
    </source>
</evidence>
<dbReference type="Pfam" id="PF18072">
    <property type="entry name" value="FGAR-AT_linker"/>
    <property type="match status" value="1"/>
</dbReference>
<dbReference type="Gene3D" id="3.90.650.10">
    <property type="entry name" value="PurM-like C-terminal domain"/>
    <property type="match status" value="2"/>
</dbReference>
<dbReference type="PANTHER" id="PTHR10099">
    <property type="entry name" value="PHOSPHORIBOSYLFORMYLGLYCINAMIDINE SYNTHASE"/>
    <property type="match status" value="1"/>
</dbReference>
<evidence type="ECO:0000256" key="6">
    <source>
        <dbReference type="ARBA" id="ARBA00022598"/>
    </source>
</evidence>
<reference evidence="22" key="2">
    <citation type="journal article" name="BMC Genomics">
        <title>New genome assemblies reveal patterns of domestication and adaptation across Brettanomyces (Dekkera) species.</title>
        <authorList>
            <person name="Roach M.J."/>
            <person name="Borneman A.R."/>
        </authorList>
    </citation>
    <scope>NUCLEOTIDE SEQUENCE</scope>
    <source>
        <strain evidence="22">UCD 2041</strain>
    </source>
</reference>
<dbReference type="EC" id="6.3.5.3" evidence="4"/>
<dbReference type="Pfam" id="PF13507">
    <property type="entry name" value="GATase_5"/>
    <property type="match status" value="1"/>
</dbReference>
<evidence type="ECO:0000256" key="17">
    <source>
        <dbReference type="ARBA" id="ARBA00071729"/>
    </source>
</evidence>
<dbReference type="GO" id="GO:0005737">
    <property type="term" value="C:cytoplasm"/>
    <property type="evidence" value="ECO:0007669"/>
    <property type="project" value="UniProtKB-SubCell"/>
</dbReference>
<dbReference type="SUPFAM" id="SSF55326">
    <property type="entry name" value="PurM N-terminal domain-like"/>
    <property type="match status" value="2"/>
</dbReference>
<dbReference type="Pfam" id="PF18076">
    <property type="entry name" value="FGAR-AT_N"/>
    <property type="match status" value="1"/>
</dbReference>
<feature type="domain" description="Phosphoribosylformylglycinamidine synthase N-terminal" evidence="20">
    <location>
        <begin position="44"/>
        <end position="181"/>
    </location>
</feature>
<comment type="pathway">
    <text evidence="2">Purine metabolism; IMP biosynthesis via de novo pathway; 5-amino-1-(5-phospho-D-ribosyl)imidazole from N(2)-formyl-N(1)-(5-phospho-D-ribosyl)glycinamide: step 1/2.</text>
</comment>
<dbReference type="InterPro" id="IPR040707">
    <property type="entry name" value="FGAR-AT_N"/>
</dbReference>
<dbReference type="CDD" id="cd01740">
    <property type="entry name" value="GATase1_FGAR_AT"/>
    <property type="match status" value="1"/>
</dbReference>
<evidence type="ECO:0000259" key="21">
    <source>
        <dbReference type="Pfam" id="PF22689"/>
    </source>
</evidence>
<sequence>MAETEMLTLAGPEALSSFRVTRLVSAINKLVNSSVVTRVRSCQIHYVELAEGVKALTEDQLKKLDILLQYDHPLDKDDDLNKVLCAAVKDESGKYQLPDSVHLLRVLPRPGTISPWSSKATNITQVCGLGNVVSRVERGTGILLEVRPGFPILEHLRRDKFNCLSTVYDRMTHALYVDNKAPQFSDLFASEAPRPLVTVDILKSKDALAKANKELGLALGKDEMAYLIKAFKDTLHRNPTDVELFMFAQVNSEHCRHKVFNAGWTIDGKPMQRSLFSMIRNTHEKNPQYTISAYSDNAAVYDGFDAYLWYPDASAGNRWSSKSERVHTLIKVETHNHPTAVSPFPGAATGSGGEIRDEAAVGRGSKTRCGLSGYVVSDLHIPGLSQPWEAADVGRPSHIASPLQIMIDAPLGSAAFNNEFGRPAITGFFCTLTTKESGSDESGKRVFRGFHKPIMLAGGLGCVRPQLALKSDYKVTPGANLIVLGGPSMLIGLGGGAASSVGSGEGSAELDFASVQRGNPEMQRRAQQVIDACNSQGSRSPIECIHDVGAGGLSNAFPELVHDNGLGGRFELRNIPSLEPGMSPMELWCNESQERYVLAVAPKDLERFKALCVRERCPFAVVGVATSEERLVLTDKLLKTTPIDLDMSLLFGKPPRLHLTDNTKQPELKKLTFVKTVDPNADLADSTNDEIVSVPLSESLSRVLQLPCVGSKSFLITIGDRTVTGLIDRDQFVGPWQVPVADVGVAATSLGGPGVITTGDALATGERPNVALISAEASARLAIAESLTNLFAADVRALNRVKISANWMSSAGTPGEGTALYQAVRAIAMELCPDLGVEIPVGKDSTSMRMSWDSTEVVSPLALCITSFCGVNDTSKTWTPDLAHDSDSSLVLVDLGCGHKSLGATSLAQCYGEIGESCADVRDTSLLKNFLEALIELHGSTYVEAYHDRSDGGLLVSLLEMAFAGHCGITISLPEEADLAIQTLYNEELGAVFQVNKENLKAFTAVLTSHGVPESAVSVVANPEFSSHNVRVLAAGEEILSSTRSHLEQLWSATSHSIQRLRDNPQSADQEFQAISDNSDPGLSYKITFDPSNDLGISTFTGSRPKVAILREQGVNSQLEMAWCFDQAGFETYDVHMTDILTGRVSLKDFCGFAACGGFSYGDVLGAGSGWAKSVLYNSHAKEEFRSFFNDRKDTFAFGSCNGCQFLTRLKQLIPGAEFWPSFERNRSEQYEARVCTLEVSSDSVDESNSCLFLDGMQGSHIPIAVAHGEGRATFASSEEQAEFNKQGLTAVRYVDNYGVPTERYPFNPNGSPDGIAGVRTPNGRVLAMMPHPERVSRLEANSYYPADKAKEWLGYGPWIRLFRNARVWAQKQSGEN</sequence>
<dbReference type="UniPathway" id="UPA00074">
    <property type="reaction ID" value="UER00128"/>
</dbReference>
<dbReference type="Gene3D" id="3.30.1330.10">
    <property type="entry name" value="PurM-like, N-terminal domain"/>
    <property type="match status" value="2"/>
</dbReference>
<dbReference type="KEGG" id="bbrx:BRETT_002297"/>
<keyword evidence="9" id="KW-0658">Purine biosynthesis</keyword>
<organism evidence="22 23">
    <name type="scientific">Dekkera bruxellensis</name>
    <name type="common">Brettanomyces custersii</name>
    <dbReference type="NCBI Taxonomy" id="5007"/>
    <lineage>
        <taxon>Eukaryota</taxon>
        <taxon>Fungi</taxon>
        <taxon>Dikarya</taxon>
        <taxon>Ascomycota</taxon>
        <taxon>Saccharomycotina</taxon>
        <taxon>Pichiomycetes</taxon>
        <taxon>Pichiales</taxon>
        <taxon>Pichiaceae</taxon>
        <taxon>Brettanomyces</taxon>
    </lineage>
</organism>
<dbReference type="SUPFAM" id="SSF109736">
    <property type="entry name" value="FGAM synthase PurL, linker domain"/>
    <property type="match status" value="1"/>
</dbReference>
<evidence type="ECO:0000256" key="7">
    <source>
        <dbReference type="ARBA" id="ARBA00022723"/>
    </source>
</evidence>
<dbReference type="Gene3D" id="1.10.8.750">
    <property type="entry name" value="Phosphoribosylformylglycinamidine synthase, linker domain"/>
    <property type="match status" value="1"/>
</dbReference>
<evidence type="ECO:0000259" key="19">
    <source>
        <dbReference type="Pfam" id="PF18072"/>
    </source>
</evidence>
<comment type="function">
    <text evidence="16">Phosphoribosylformylglycinamidine synthase involved in the purines biosynthetic pathway. Catalyzes the ATP-dependent conversion of formylglycinamide ribonucleotide (FGAR) and glutamine to yield formylglycinamidine ribonucleotide (FGAM) and glutamate.</text>
</comment>
<dbReference type="RefSeq" id="XP_041138621.1">
    <property type="nucleotide sequence ID" value="XM_041280830.1"/>
</dbReference>
<dbReference type="Proteomes" id="UP000663131">
    <property type="component" value="Chromosome 9"/>
</dbReference>
<dbReference type="Pfam" id="PF22689">
    <property type="entry name" value="FGAR-AT_PurM_N-like"/>
    <property type="match status" value="1"/>
</dbReference>
<dbReference type="InterPro" id="IPR029062">
    <property type="entry name" value="Class_I_gatase-like"/>
</dbReference>
<dbReference type="NCBIfam" id="NF003672">
    <property type="entry name" value="PRK05297.1"/>
    <property type="match status" value="1"/>
</dbReference>
<reference evidence="22" key="1">
    <citation type="submission" date="2020-10" db="EMBL/GenBank/DDBJ databases">
        <authorList>
            <person name="Palmer J.M."/>
        </authorList>
    </citation>
    <scope>NUCLEOTIDE SEQUENCE</scope>
    <source>
        <strain evidence="22">UCD 2041</strain>
    </source>
</reference>
<dbReference type="InterPro" id="IPR010918">
    <property type="entry name" value="PurM-like_C_dom"/>
</dbReference>
<evidence type="ECO:0000256" key="5">
    <source>
        <dbReference type="ARBA" id="ARBA00022490"/>
    </source>
</evidence>
<dbReference type="FunFam" id="3.30.1330.10:FF:000005">
    <property type="entry name" value="Phosphoribosylformylglycinamidine synthase"/>
    <property type="match status" value="1"/>
</dbReference>
<dbReference type="CDD" id="cd02204">
    <property type="entry name" value="PurL_repeat2"/>
    <property type="match status" value="1"/>
</dbReference>
<dbReference type="SUPFAM" id="SSF52317">
    <property type="entry name" value="Class I glutamine amidotransferase-like"/>
    <property type="match status" value="1"/>
</dbReference>
<evidence type="ECO:0000313" key="23">
    <source>
        <dbReference type="Proteomes" id="UP000663131"/>
    </source>
</evidence>
<comment type="subcellular location">
    <subcellularLocation>
        <location evidence="1">Cytoplasm</location>
    </subcellularLocation>
</comment>
<dbReference type="PANTHER" id="PTHR10099:SF1">
    <property type="entry name" value="PHOSPHORIBOSYLFORMYLGLYCINAMIDINE SYNTHASE"/>
    <property type="match status" value="1"/>
</dbReference>
<dbReference type="GeneID" id="64574221"/>
<keyword evidence="5" id="KW-0963">Cytoplasm</keyword>
<dbReference type="GO" id="GO:0006189">
    <property type="term" value="P:'de novo' IMP biosynthetic process"/>
    <property type="evidence" value="ECO:0007669"/>
    <property type="project" value="UniProtKB-UniPathway"/>
</dbReference>
<proteinExistence type="inferred from homology"/>
<keyword evidence="7" id="KW-0479">Metal-binding</keyword>
<feature type="domain" description="PurM-like C-terminal" evidence="18">
    <location>
        <begin position="477"/>
        <end position="635"/>
    </location>
</feature>
<evidence type="ECO:0000256" key="4">
    <source>
        <dbReference type="ARBA" id="ARBA00012747"/>
    </source>
</evidence>
<feature type="domain" description="FGAR-AT PurM N-terminal-like" evidence="21">
    <location>
        <begin position="711"/>
        <end position="869"/>
    </location>
</feature>
<feature type="domain" description="Phosphoribosylformylglycinamidine synthase linker" evidence="19">
    <location>
        <begin position="208"/>
        <end position="258"/>
    </location>
</feature>
<comment type="similarity">
    <text evidence="3">In the N-terminal section; belongs to the FGAMS family.</text>
</comment>
<dbReference type="SUPFAM" id="SSF56042">
    <property type="entry name" value="PurM C-terminal domain-like"/>
    <property type="match status" value="2"/>
</dbReference>
<dbReference type="FunFam" id="3.90.650.10:FF:000002">
    <property type="entry name" value="Phosphoribosylformylglycinamidine synthase"/>
    <property type="match status" value="1"/>
</dbReference>
<dbReference type="InterPro" id="IPR041609">
    <property type="entry name" value="PurL_linker"/>
</dbReference>
<keyword evidence="11" id="KW-0460">Magnesium</keyword>
<dbReference type="CDD" id="cd02203">
    <property type="entry name" value="PurL_repeat1"/>
    <property type="match status" value="1"/>
</dbReference>
<dbReference type="NCBIfam" id="TIGR01735">
    <property type="entry name" value="FGAM_synt"/>
    <property type="match status" value="1"/>
</dbReference>
<dbReference type="OrthoDB" id="6666987at2759"/>
<dbReference type="SUPFAM" id="SSF82697">
    <property type="entry name" value="PurS-like"/>
    <property type="match status" value="1"/>
</dbReference>
<gene>
    <name evidence="22" type="primary">ADE6</name>
    <name evidence="22" type="ORF">BRETT_002297</name>
</gene>
<evidence type="ECO:0000256" key="13">
    <source>
        <dbReference type="ARBA" id="ARBA00029823"/>
    </source>
</evidence>
<evidence type="ECO:0000259" key="18">
    <source>
        <dbReference type="Pfam" id="PF02769"/>
    </source>
</evidence>
<dbReference type="InterPro" id="IPR036676">
    <property type="entry name" value="PurM-like_C_sf"/>
</dbReference>
<dbReference type="Gene3D" id="3.40.50.880">
    <property type="match status" value="1"/>
</dbReference>
<evidence type="ECO:0000256" key="2">
    <source>
        <dbReference type="ARBA" id="ARBA00004920"/>
    </source>
</evidence>
<dbReference type="GO" id="GO:0004642">
    <property type="term" value="F:phosphoribosylformylglycinamidine synthase activity"/>
    <property type="evidence" value="ECO:0007669"/>
    <property type="project" value="UniProtKB-EC"/>
</dbReference>
<dbReference type="InterPro" id="IPR036921">
    <property type="entry name" value="PurM-like_N_sf"/>
</dbReference>
<evidence type="ECO:0000256" key="12">
    <source>
        <dbReference type="ARBA" id="ARBA00022962"/>
    </source>
</evidence>
<dbReference type="GO" id="GO:0005524">
    <property type="term" value="F:ATP binding"/>
    <property type="evidence" value="ECO:0007669"/>
    <property type="project" value="UniProtKB-KW"/>
</dbReference>
<protein>
    <recommendedName>
        <fullName evidence="17">Phosphoribosylformylglycinamidine synthase</fullName>
        <ecNumber evidence="4">6.3.5.3</ecNumber>
    </recommendedName>
    <alternativeName>
        <fullName evidence="14">Formylglycinamide ribonucleotide amidotransferase</fullName>
    </alternativeName>
    <alternativeName>
        <fullName evidence="13">Formylglycinamide ribotide amidotransferase</fullName>
    </alternativeName>
</protein>
<evidence type="ECO:0000256" key="8">
    <source>
        <dbReference type="ARBA" id="ARBA00022741"/>
    </source>
</evidence>
<keyword evidence="10" id="KW-0067">ATP-binding</keyword>
<evidence type="ECO:0000259" key="20">
    <source>
        <dbReference type="Pfam" id="PF18076"/>
    </source>
</evidence>
<dbReference type="HAMAP" id="MF_00419">
    <property type="entry name" value="PurL_1"/>
    <property type="match status" value="1"/>
</dbReference>
<evidence type="ECO:0000256" key="16">
    <source>
        <dbReference type="ARBA" id="ARBA00057317"/>
    </source>
</evidence>
<dbReference type="FunFam" id="3.40.50.880:FF:000008">
    <property type="entry name" value="Phosphoribosylformylglycinamidine synthase"/>
    <property type="match status" value="1"/>
</dbReference>
<keyword evidence="12" id="KW-0315">Glutamine amidotransferase</keyword>
<dbReference type="InterPro" id="IPR055181">
    <property type="entry name" value="FGAR-AT_PurM_N-like"/>
</dbReference>
<accession>A0A871RED8</accession>
<dbReference type="GO" id="GO:0046872">
    <property type="term" value="F:metal ion binding"/>
    <property type="evidence" value="ECO:0007669"/>
    <property type="project" value="UniProtKB-KW"/>
</dbReference>
<evidence type="ECO:0000313" key="22">
    <source>
        <dbReference type="EMBL" id="QOU22128.1"/>
    </source>
</evidence>
<name>A0A871RED8_DEKBR</name>
<dbReference type="InterPro" id="IPR010073">
    <property type="entry name" value="PurL_large"/>
</dbReference>
<keyword evidence="6" id="KW-0436">Ligase</keyword>
<dbReference type="FunFam" id="3.30.1330.10:FF:000002">
    <property type="entry name" value="Phosphoribosylformylglycinamidine synthase"/>
    <property type="match status" value="1"/>
</dbReference>
<evidence type="ECO:0000256" key="15">
    <source>
        <dbReference type="ARBA" id="ARBA00052585"/>
    </source>
</evidence>
<evidence type="ECO:0000256" key="11">
    <source>
        <dbReference type="ARBA" id="ARBA00022842"/>
    </source>
</evidence>